<comment type="caution">
    <text evidence="3">The sequence shown here is derived from an EMBL/GenBank/DDBJ whole genome shotgun (WGS) entry which is preliminary data.</text>
</comment>
<proteinExistence type="predicted"/>
<protein>
    <recommendedName>
        <fullName evidence="2">Putative zinc ribbon domain-containing protein</fullName>
    </recommendedName>
</protein>
<dbReference type="EMBL" id="VKGK01000027">
    <property type="protein sequence ID" value="TRY12751.1"/>
    <property type="molecule type" value="Genomic_DNA"/>
</dbReference>
<keyword evidence="4" id="KW-1185">Reference proteome</keyword>
<dbReference type="Pfam" id="PF12674">
    <property type="entry name" value="Zn_ribbon_2"/>
    <property type="match status" value="1"/>
</dbReference>
<accession>A0A553JJX1</accession>
<evidence type="ECO:0000313" key="3">
    <source>
        <dbReference type="EMBL" id="TRY12751.1"/>
    </source>
</evidence>
<feature type="region of interest" description="Disordered" evidence="1">
    <location>
        <begin position="51"/>
        <end position="79"/>
    </location>
</feature>
<reference evidence="4" key="1">
    <citation type="submission" date="2019-07" db="EMBL/GenBank/DDBJ databases">
        <title>Shewanella sp. YLB-08 draft genomic sequence.</title>
        <authorList>
            <person name="Yu L."/>
        </authorList>
    </citation>
    <scope>NUCLEOTIDE SEQUENCE [LARGE SCALE GENOMIC DNA]</scope>
    <source>
        <strain evidence="4">JCM 20706</strain>
    </source>
</reference>
<organism evidence="3 4">
    <name type="scientific">Shewanella hanedai</name>
    <name type="common">Alteromonas hanedai</name>
    <dbReference type="NCBI Taxonomy" id="25"/>
    <lineage>
        <taxon>Bacteria</taxon>
        <taxon>Pseudomonadati</taxon>
        <taxon>Pseudomonadota</taxon>
        <taxon>Gammaproteobacteria</taxon>
        <taxon>Alteromonadales</taxon>
        <taxon>Shewanellaceae</taxon>
        <taxon>Shewanella</taxon>
    </lineage>
</organism>
<dbReference type="InterPro" id="IPR025868">
    <property type="entry name" value="Zn_ribbon_dom_put"/>
</dbReference>
<dbReference type="OrthoDB" id="7065824at2"/>
<gene>
    <name evidence="3" type="ORF">FN961_18845</name>
</gene>
<dbReference type="AlphaFoldDB" id="A0A553JJX1"/>
<evidence type="ECO:0000259" key="2">
    <source>
        <dbReference type="Pfam" id="PF12674"/>
    </source>
</evidence>
<evidence type="ECO:0000256" key="1">
    <source>
        <dbReference type="SAM" id="MobiDB-lite"/>
    </source>
</evidence>
<dbReference type="Proteomes" id="UP000318126">
    <property type="component" value="Unassembled WGS sequence"/>
</dbReference>
<sequence>MKHSNHCESCGMSINDGTYCQYCTDGDGKLQAFNERFERMVQWVMKENKDLSRGGAENTTKEYMRTMPAWQNHPDIRET</sequence>
<feature type="domain" description="Putative zinc ribbon" evidence="2">
    <location>
        <begin position="7"/>
        <end position="71"/>
    </location>
</feature>
<evidence type="ECO:0000313" key="4">
    <source>
        <dbReference type="Proteomes" id="UP000318126"/>
    </source>
</evidence>
<dbReference type="RefSeq" id="WP_144041729.1">
    <property type="nucleotide sequence ID" value="NZ_BMPL01000025.1"/>
</dbReference>
<name>A0A553JJX1_SHEHA</name>